<reference evidence="1 2" key="1">
    <citation type="submission" date="2016-07" db="EMBL/GenBank/DDBJ databases">
        <title>Pervasive Adenine N6-methylation of Active Genes in Fungi.</title>
        <authorList>
            <consortium name="DOE Joint Genome Institute"/>
            <person name="Mondo S.J."/>
            <person name="Dannebaum R.O."/>
            <person name="Kuo R.C."/>
            <person name="Labutti K."/>
            <person name="Haridas S."/>
            <person name="Kuo A."/>
            <person name="Salamov A."/>
            <person name="Ahrendt S.R."/>
            <person name="Lipzen A."/>
            <person name="Sullivan W."/>
            <person name="Andreopoulos W.B."/>
            <person name="Clum A."/>
            <person name="Lindquist E."/>
            <person name="Daum C."/>
            <person name="Ramamoorthy G.K."/>
            <person name="Gryganskyi A."/>
            <person name="Culley D."/>
            <person name="Magnuson J.K."/>
            <person name="James T.Y."/>
            <person name="O'Malley M.A."/>
            <person name="Stajich J.E."/>
            <person name="Spatafora J.W."/>
            <person name="Visel A."/>
            <person name="Grigoriev I.V."/>
        </authorList>
    </citation>
    <scope>NUCLEOTIDE SEQUENCE [LARGE SCALE GENOMIC DNA]</scope>
    <source>
        <strain evidence="1 2">12-1054</strain>
    </source>
</reference>
<proteinExistence type="predicted"/>
<dbReference type="Proteomes" id="UP000193685">
    <property type="component" value="Unassembled WGS sequence"/>
</dbReference>
<accession>A0A1Y2FBT5</accession>
<gene>
    <name evidence="1" type="ORF">BCR37DRAFT_393248</name>
</gene>
<keyword evidence="2" id="KW-1185">Reference proteome</keyword>
<comment type="caution">
    <text evidence="1">The sequence shown here is derived from an EMBL/GenBank/DDBJ whole genome shotgun (WGS) entry which is preliminary data.</text>
</comment>
<evidence type="ECO:0000313" key="2">
    <source>
        <dbReference type="Proteomes" id="UP000193685"/>
    </source>
</evidence>
<organism evidence="1 2">
    <name type="scientific">Protomyces lactucae-debilis</name>
    <dbReference type="NCBI Taxonomy" id="2754530"/>
    <lineage>
        <taxon>Eukaryota</taxon>
        <taxon>Fungi</taxon>
        <taxon>Dikarya</taxon>
        <taxon>Ascomycota</taxon>
        <taxon>Taphrinomycotina</taxon>
        <taxon>Taphrinomycetes</taxon>
        <taxon>Taphrinales</taxon>
        <taxon>Protomycetaceae</taxon>
        <taxon>Protomyces</taxon>
    </lineage>
</organism>
<sequence length="240" mass="27647">MFRFLRSIIADDAAVLIEIAVKDYVTNQEKKLDSIDSLRSLLTDANQQEFVECLARHLGPRWNDTTAWCREEDCIVLLQRLGTEATVEAVARDEDMMYLLDYHLRACLLTNRSSSKQIRLARAIQQYLDEVCTAYIVTVVLQPLFDLQYKYKDVWANSMLSARDRVSRYRSNHVGNQTRNSEIEAKILREKMPIATAVHIQRANILAFDMLKEVIGNDAVIAKEIWANEAPKTPVQDLQR</sequence>
<dbReference type="AlphaFoldDB" id="A0A1Y2FBT5"/>
<dbReference type="RefSeq" id="XP_040724749.1">
    <property type="nucleotide sequence ID" value="XM_040871279.1"/>
</dbReference>
<dbReference type="EMBL" id="MCFI01000011">
    <property type="protein sequence ID" value="ORY81373.1"/>
    <property type="molecule type" value="Genomic_DNA"/>
</dbReference>
<dbReference type="GeneID" id="63787878"/>
<protein>
    <submittedName>
        <fullName evidence="1">Uncharacterized protein</fullName>
    </submittedName>
</protein>
<evidence type="ECO:0000313" key="1">
    <source>
        <dbReference type="EMBL" id="ORY81373.1"/>
    </source>
</evidence>
<name>A0A1Y2FBT5_PROLT</name>